<organism evidence="14">
    <name type="scientific">Blastobotrys adeninivorans</name>
    <name type="common">Yeast</name>
    <name type="synonym">Arxula adeninivorans</name>
    <dbReference type="NCBI Taxonomy" id="409370"/>
    <lineage>
        <taxon>Eukaryota</taxon>
        <taxon>Fungi</taxon>
        <taxon>Dikarya</taxon>
        <taxon>Ascomycota</taxon>
        <taxon>Saccharomycotina</taxon>
        <taxon>Dipodascomycetes</taxon>
        <taxon>Dipodascales</taxon>
        <taxon>Trichomonascaceae</taxon>
        <taxon>Blastobotrys</taxon>
    </lineage>
</organism>
<dbReference type="PhylomeDB" id="A0A060T111"/>
<evidence type="ECO:0000256" key="10">
    <source>
        <dbReference type="ARBA" id="ARBA00031630"/>
    </source>
</evidence>
<evidence type="ECO:0000256" key="2">
    <source>
        <dbReference type="ARBA" id="ARBA00005104"/>
    </source>
</evidence>
<evidence type="ECO:0000256" key="5">
    <source>
        <dbReference type="ARBA" id="ARBA00015035"/>
    </source>
</evidence>
<accession>A0A060T111</accession>
<sequence>MSVDSALGQLLEEFLPKQREGPFVTLTYACSLDSRISLGPGIRTTISHEQTKDMTQYLRYHHDAIVIGAGTACADDPGLNCKYPGSKGAEHSPRPFIIDPSGRWQVTEDSKIVRLARQGQGKAPYVITSTKGRDKMESDHARLIEALGGRIIVNDECFGQLNWAEIVKTIGETGAKSIMIEGGGHVINTVLEQGCFDSLVVTIGPVYLGAKGVEVSPAKAVNLSTPKWWTGIQDAVLCAKRTKTNN</sequence>
<feature type="domain" description="Bacterial bifunctional deaminase-reductase C-terminal" evidence="13">
    <location>
        <begin position="22"/>
        <end position="234"/>
    </location>
</feature>
<dbReference type="PANTHER" id="PTHR38011:SF7">
    <property type="entry name" value="2,5-DIAMINO-6-RIBOSYLAMINO-4(3H)-PYRIMIDINONE 5'-PHOSPHATE REDUCTASE"/>
    <property type="match status" value="1"/>
</dbReference>
<dbReference type="PANTHER" id="PTHR38011">
    <property type="entry name" value="DIHYDROFOLATE REDUCTASE FAMILY PROTEIN (AFU_ORTHOLOGUE AFUA_8G06820)"/>
    <property type="match status" value="1"/>
</dbReference>
<evidence type="ECO:0000256" key="6">
    <source>
        <dbReference type="ARBA" id="ARBA00022619"/>
    </source>
</evidence>
<evidence type="ECO:0000256" key="11">
    <source>
        <dbReference type="ARBA" id="ARBA00047550"/>
    </source>
</evidence>
<evidence type="ECO:0000313" key="14">
    <source>
        <dbReference type="EMBL" id="CDP34780.1"/>
    </source>
</evidence>
<evidence type="ECO:0000256" key="4">
    <source>
        <dbReference type="ARBA" id="ARBA00012851"/>
    </source>
</evidence>
<dbReference type="AlphaFoldDB" id="A0A060T111"/>
<dbReference type="Pfam" id="PF01872">
    <property type="entry name" value="RibD_C"/>
    <property type="match status" value="1"/>
</dbReference>
<protein>
    <recommendedName>
        <fullName evidence="5">2,5-diamino-6-ribosylamino-4(3H)-pyrimidinone 5'-phosphate reductase</fullName>
        <ecNumber evidence="4">1.1.1.302</ecNumber>
    </recommendedName>
    <alternativeName>
        <fullName evidence="10">2,5-diamino-6-(5-phospho-D-ribosylamino)pyrimidin-4(3H)-one reductase</fullName>
    </alternativeName>
    <alternativeName>
        <fullName evidence="9">2,5-diamino-6-ribitylamino-4(3H)-pyrimidinone 5'-phosphate synthase</fullName>
    </alternativeName>
</protein>
<comment type="catalytic activity">
    <reaction evidence="12">
        <text>2,5-diamino-6-(1-D-ribitylamino)pyrimidin-4(3H)-one 5'-phosphate + NADP(+) = 2,5-diamino-6-(1-D-ribosylamino)pyrimidin-4(3H)-one 5'-phosphate + NADPH + H(+)</text>
        <dbReference type="Rhea" id="RHEA:27278"/>
        <dbReference type="ChEBI" id="CHEBI:15378"/>
        <dbReference type="ChEBI" id="CHEBI:57783"/>
        <dbReference type="ChEBI" id="CHEBI:58349"/>
        <dbReference type="ChEBI" id="CHEBI:58890"/>
        <dbReference type="ChEBI" id="CHEBI:59545"/>
        <dbReference type="EC" id="1.1.1.302"/>
    </reaction>
</comment>
<comment type="catalytic activity">
    <reaction evidence="11">
        <text>2,5-diamino-6-(1-D-ribitylamino)pyrimidin-4(3H)-one 5'-phosphate + NAD(+) = 2,5-diamino-6-(1-D-ribosylamino)pyrimidin-4(3H)-one 5'-phosphate + NADH + H(+)</text>
        <dbReference type="Rhea" id="RHEA:27274"/>
        <dbReference type="ChEBI" id="CHEBI:15378"/>
        <dbReference type="ChEBI" id="CHEBI:57540"/>
        <dbReference type="ChEBI" id="CHEBI:57945"/>
        <dbReference type="ChEBI" id="CHEBI:58890"/>
        <dbReference type="ChEBI" id="CHEBI:59545"/>
        <dbReference type="EC" id="1.1.1.302"/>
    </reaction>
</comment>
<evidence type="ECO:0000256" key="1">
    <source>
        <dbReference type="ARBA" id="ARBA00003555"/>
    </source>
</evidence>
<evidence type="ECO:0000256" key="12">
    <source>
        <dbReference type="ARBA" id="ARBA00049020"/>
    </source>
</evidence>
<reference evidence="14" key="2">
    <citation type="submission" date="2014-06" db="EMBL/GenBank/DDBJ databases">
        <title>The complete genome of Blastobotrys (Arxula) adeninivorans LS3 - a yeast of biotechnological interest.</title>
        <authorList>
            <person name="Kunze G."/>
            <person name="Gaillardin C."/>
            <person name="Czernicka M."/>
            <person name="Durrens P."/>
            <person name="Martin T."/>
            <person name="Boer E."/>
            <person name="Gabaldon T."/>
            <person name="Cruz J."/>
            <person name="Talla E."/>
            <person name="Marck C."/>
            <person name="Goffeau A."/>
            <person name="Barbe V."/>
            <person name="Baret P."/>
            <person name="Baronian K."/>
            <person name="Beier S."/>
            <person name="Bleykasten C."/>
            <person name="Bode R."/>
            <person name="Casaregola S."/>
            <person name="Despons L."/>
            <person name="Fairhead C."/>
            <person name="Giersberg M."/>
            <person name="Gierski P."/>
            <person name="Hahnel U."/>
            <person name="Hartmann A."/>
            <person name="Jankowska D."/>
            <person name="Jubin C."/>
            <person name="Jung P."/>
            <person name="Lafontaine I."/>
            <person name="Leh-Louis V."/>
            <person name="Lemaire M."/>
            <person name="Marcet-Houben M."/>
            <person name="Mascher M."/>
            <person name="Morel G."/>
            <person name="Richard G.-F."/>
            <person name="Riechen J."/>
            <person name="Sacerdot C."/>
            <person name="Sarkar A."/>
            <person name="Savel G."/>
            <person name="Schacherer J."/>
            <person name="Sherman D."/>
            <person name="Straub M.-L."/>
            <person name="Stein N."/>
            <person name="Thierry A."/>
            <person name="Trautwein-Schult A."/>
            <person name="Westhof E."/>
            <person name="Worch S."/>
            <person name="Dujon B."/>
            <person name="Souciet J.-L."/>
            <person name="Wincker P."/>
            <person name="Scholz U."/>
            <person name="Neuveglise N."/>
        </authorList>
    </citation>
    <scope>NUCLEOTIDE SEQUENCE</scope>
    <source>
        <strain evidence="14">LS3</strain>
    </source>
</reference>
<dbReference type="EMBL" id="HG937693">
    <property type="protein sequence ID" value="CDP34780.1"/>
    <property type="molecule type" value="Genomic_DNA"/>
</dbReference>
<evidence type="ECO:0000256" key="8">
    <source>
        <dbReference type="ARBA" id="ARBA00023002"/>
    </source>
</evidence>
<name>A0A060T111_BLAAD</name>
<comment type="function">
    <text evidence="1">Catalyzes an early step in riboflavin biosynthesis, the NADPH-dependent reduction of the ribose side chain of 2,5-diamino-6-ribosylamino-4(3H)-pyrimidinone 5'-phosphate, yielding 2,5-diamino-6-ribitylamino-4(3H)-pyrimidinone 5'-phosphate.</text>
</comment>
<evidence type="ECO:0000256" key="7">
    <source>
        <dbReference type="ARBA" id="ARBA00022857"/>
    </source>
</evidence>
<dbReference type="EC" id="1.1.1.302" evidence="4"/>
<gene>
    <name evidence="14" type="ORF">GNLVRS02_ARAD1C20328g</name>
</gene>
<keyword evidence="8" id="KW-0560">Oxidoreductase</keyword>
<dbReference type="InterPro" id="IPR002734">
    <property type="entry name" value="RibDG_C"/>
</dbReference>
<keyword evidence="6" id="KW-0686">Riboflavin biosynthesis</keyword>
<evidence type="ECO:0000256" key="3">
    <source>
        <dbReference type="ARBA" id="ARBA00009723"/>
    </source>
</evidence>
<comment type="similarity">
    <text evidence="3">Belongs to the HTP reductase family.</text>
</comment>
<comment type="pathway">
    <text evidence="2">Cofactor biosynthesis; riboflavin biosynthesis.</text>
</comment>
<dbReference type="GO" id="GO:0008703">
    <property type="term" value="F:5-amino-6-(5-phosphoribosylamino)uracil reductase activity"/>
    <property type="evidence" value="ECO:0007669"/>
    <property type="project" value="InterPro"/>
</dbReference>
<dbReference type="InterPro" id="IPR024072">
    <property type="entry name" value="DHFR-like_dom_sf"/>
</dbReference>
<keyword evidence="7" id="KW-0521">NADP</keyword>
<dbReference type="GO" id="GO:0009231">
    <property type="term" value="P:riboflavin biosynthetic process"/>
    <property type="evidence" value="ECO:0007669"/>
    <property type="project" value="UniProtKB-KW"/>
</dbReference>
<dbReference type="SUPFAM" id="SSF53597">
    <property type="entry name" value="Dihydrofolate reductase-like"/>
    <property type="match status" value="1"/>
</dbReference>
<dbReference type="Gene3D" id="3.40.430.10">
    <property type="entry name" value="Dihydrofolate Reductase, subunit A"/>
    <property type="match status" value="1"/>
</dbReference>
<evidence type="ECO:0000259" key="13">
    <source>
        <dbReference type="Pfam" id="PF01872"/>
    </source>
</evidence>
<dbReference type="InterPro" id="IPR050765">
    <property type="entry name" value="Riboflavin_Biosynth_HTPR"/>
</dbReference>
<reference evidence="14" key="1">
    <citation type="submission" date="2014-02" db="EMBL/GenBank/DDBJ databases">
        <authorList>
            <person name="Genoscope - CEA"/>
        </authorList>
    </citation>
    <scope>NUCLEOTIDE SEQUENCE</scope>
    <source>
        <strain evidence="14">LS3</strain>
    </source>
</reference>
<proteinExistence type="inferred from homology"/>
<evidence type="ECO:0000256" key="9">
    <source>
        <dbReference type="ARBA" id="ARBA00030073"/>
    </source>
</evidence>